<proteinExistence type="inferred from homology"/>
<protein>
    <recommendedName>
        <fullName evidence="2">Dymeclin</fullName>
    </recommendedName>
</protein>
<gene>
    <name evidence="5" type="ORF">LARSCL_LOCUS14851</name>
</gene>
<dbReference type="Proteomes" id="UP001497382">
    <property type="component" value="Unassembled WGS sequence"/>
</dbReference>
<dbReference type="GO" id="GO:0004190">
    <property type="term" value="F:aspartic-type endopeptidase activity"/>
    <property type="evidence" value="ECO:0007669"/>
    <property type="project" value="InterPro"/>
</dbReference>
<comment type="caution">
    <text evidence="5">The sequence shown here is derived from an EMBL/GenBank/DDBJ whole genome shotgun (WGS) entry which is preliminary data.</text>
</comment>
<evidence type="ECO:0000256" key="3">
    <source>
        <dbReference type="ARBA" id="ARBA00022707"/>
    </source>
</evidence>
<keyword evidence="6" id="KW-1185">Reference proteome</keyword>
<sequence>MGTSSSSLHELRDNKYLQQFSGKESISPNDPFWNQLLSFTFAPPHSCADCRLLEDSIRPMLDALLNSNPITGNVAALIKVFLVHSSELKAAVQCENKVFIWQAYNSLFILRCILKYFIETLGEEGTLKQLEDVQQNKTDPSNASEPEKLLESAINALFEIIVDISLDSKTYAITVEAVHTLIVLLSVQMFSSRSAHLSTVYQIIMQGECAAHSSALIKTLLTHYSNQDMCPHCITAVEGGSIIAGLASGLWNVLTLNYAVKNSPKDLSSVTVLANHSLLLLLILVNHCTNDKEMKNPYRAALFSFKNSNNSSDGASNDEMVTFKLDYDILFKTLCNTLKDDQTALLAYLLLHQNPNFRQYIIFSSEIYMLVVPLLKLLYNAPDKNSHLIYMTLIILLILSEEEYFDKQIHSIKLRNITWYSERMLSEISLGSMIVLILIRTIQFNMTRMHDKYLHTNCLAALANMSAHIQNLHTYVCDKFINLLESMGKRYIRITEQSKSGSQPIDDELLPSDLMQDLSVLDEVLRMLLEILNSSLTFQLRNNINLLYTILYKKDIFSMFRSNANFQDIMQNIDIVLLFFSPHLESVEQNVSVLEVTEIIKSVCLQWSKEKMKKLPELKFKYVEEGQPEDFFIPYLWSFGSDDKNVNFKSKDELFFRKTKVQPIPNIGPNRNFKPTCFACGTLGHLAREFPKNTRKFPSRNAKSNVITTKKLESEPTKDVVTAKVSIPVSTPINSRDGIVELQFVDIKYGKTTIKAVIDTGTQISVLREDLIDKDSGEEGEGTIQIVSAFGERETVALK</sequence>
<dbReference type="GO" id="GO:0007030">
    <property type="term" value="P:Golgi organization"/>
    <property type="evidence" value="ECO:0007669"/>
    <property type="project" value="TreeGrafter"/>
</dbReference>
<name>A0AAV2ATW5_9ARAC</name>
<dbReference type="InterPro" id="IPR001969">
    <property type="entry name" value="Aspartic_peptidase_AS"/>
</dbReference>
<keyword evidence="4" id="KW-0449">Lipoprotein</keyword>
<reference evidence="5 6" key="1">
    <citation type="submission" date="2024-04" db="EMBL/GenBank/DDBJ databases">
        <authorList>
            <person name="Rising A."/>
            <person name="Reimegard J."/>
            <person name="Sonavane S."/>
            <person name="Akerstrom W."/>
            <person name="Nylinder S."/>
            <person name="Hedman E."/>
            <person name="Kallberg Y."/>
        </authorList>
    </citation>
    <scope>NUCLEOTIDE SEQUENCE [LARGE SCALE GENOMIC DNA]</scope>
</reference>
<dbReference type="InterPro" id="IPR019142">
    <property type="entry name" value="Dymeclin"/>
</dbReference>
<evidence type="ECO:0000256" key="4">
    <source>
        <dbReference type="ARBA" id="ARBA00023288"/>
    </source>
</evidence>
<keyword evidence="3" id="KW-0519">Myristate</keyword>
<evidence type="ECO:0000256" key="1">
    <source>
        <dbReference type="ARBA" id="ARBA00010603"/>
    </source>
</evidence>
<organism evidence="5 6">
    <name type="scientific">Larinioides sclopetarius</name>
    <dbReference type="NCBI Taxonomy" id="280406"/>
    <lineage>
        <taxon>Eukaryota</taxon>
        <taxon>Metazoa</taxon>
        <taxon>Ecdysozoa</taxon>
        <taxon>Arthropoda</taxon>
        <taxon>Chelicerata</taxon>
        <taxon>Arachnida</taxon>
        <taxon>Araneae</taxon>
        <taxon>Araneomorphae</taxon>
        <taxon>Entelegynae</taxon>
        <taxon>Araneoidea</taxon>
        <taxon>Araneidae</taxon>
        <taxon>Larinioides</taxon>
    </lineage>
</organism>
<evidence type="ECO:0000313" key="5">
    <source>
        <dbReference type="EMBL" id="CAL1287485.1"/>
    </source>
</evidence>
<accession>A0AAV2ATW5</accession>
<dbReference type="PANTHER" id="PTHR12895:SF9">
    <property type="entry name" value="DYMECLIN"/>
    <property type="match status" value="1"/>
</dbReference>
<dbReference type="GO" id="GO:0006508">
    <property type="term" value="P:proteolysis"/>
    <property type="evidence" value="ECO:0007669"/>
    <property type="project" value="InterPro"/>
</dbReference>
<dbReference type="PANTHER" id="PTHR12895">
    <property type="entry name" value="DYMECLIN"/>
    <property type="match status" value="1"/>
</dbReference>
<dbReference type="PROSITE" id="PS00141">
    <property type="entry name" value="ASP_PROTEASE"/>
    <property type="match status" value="1"/>
</dbReference>
<evidence type="ECO:0000313" key="6">
    <source>
        <dbReference type="Proteomes" id="UP001497382"/>
    </source>
</evidence>
<dbReference type="EMBL" id="CAXIEN010000218">
    <property type="protein sequence ID" value="CAL1287485.1"/>
    <property type="molecule type" value="Genomic_DNA"/>
</dbReference>
<comment type="similarity">
    <text evidence="1">Belongs to the dymeclin family.</text>
</comment>
<evidence type="ECO:0000256" key="2">
    <source>
        <dbReference type="ARBA" id="ARBA00015736"/>
    </source>
</evidence>
<dbReference type="Pfam" id="PF09742">
    <property type="entry name" value="Dymeclin"/>
    <property type="match status" value="1"/>
</dbReference>
<dbReference type="GO" id="GO:0005794">
    <property type="term" value="C:Golgi apparatus"/>
    <property type="evidence" value="ECO:0007669"/>
    <property type="project" value="TreeGrafter"/>
</dbReference>
<dbReference type="AlphaFoldDB" id="A0AAV2ATW5"/>